<dbReference type="CDD" id="cd02440">
    <property type="entry name" value="AdoMet_MTases"/>
    <property type="match status" value="1"/>
</dbReference>
<protein>
    <submittedName>
        <fullName evidence="3">Ubiquinone/menaquinone biosynthesis C-methylase UbiE</fullName>
    </submittedName>
</protein>
<accession>A0A542ETG4</accession>
<dbReference type="RefSeq" id="WP_141856084.1">
    <property type="nucleotide sequence ID" value="NZ_BAAAKA010000028.1"/>
</dbReference>
<dbReference type="GO" id="GO:0008757">
    <property type="term" value="F:S-adenosylmethionine-dependent methyltransferase activity"/>
    <property type="evidence" value="ECO:0007669"/>
    <property type="project" value="InterPro"/>
</dbReference>
<dbReference type="SUPFAM" id="SSF53335">
    <property type="entry name" value="S-adenosyl-L-methionine-dependent methyltransferases"/>
    <property type="match status" value="1"/>
</dbReference>
<keyword evidence="4" id="KW-1185">Reference proteome</keyword>
<dbReference type="PANTHER" id="PTHR44068:SF11">
    <property type="entry name" value="GERANYL DIPHOSPHATE 2-C-METHYLTRANSFERASE"/>
    <property type="match status" value="1"/>
</dbReference>
<comment type="caution">
    <text evidence="3">The sequence shown here is derived from an EMBL/GenBank/DDBJ whole genome shotgun (WGS) entry which is preliminary data.</text>
</comment>
<keyword evidence="3" id="KW-0489">Methyltransferase</keyword>
<dbReference type="Proteomes" id="UP000316298">
    <property type="component" value="Unassembled WGS sequence"/>
</dbReference>
<evidence type="ECO:0000259" key="2">
    <source>
        <dbReference type="Pfam" id="PF08241"/>
    </source>
</evidence>
<reference evidence="3 4" key="1">
    <citation type="submission" date="2019-06" db="EMBL/GenBank/DDBJ databases">
        <title>Sequencing the genomes of 1000 actinobacteria strains.</title>
        <authorList>
            <person name="Klenk H.-P."/>
        </authorList>
    </citation>
    <scope>NUCLEOTIDE SEQUENCE [LARGE SCALE GENOMIC DNA]</scope>
    <source>
        <strain evidence="3 4">DSM 17305</strain>
    </source>
</reference>
<evidence type="ECO:0000256" key="1">
    <source>
        <dbReference type="ARBA" id="ARBA00022679"/>
    </source>
</evidence>
<dbReference type="InterPro" id="IPR029063">
    <property type="entry name" value="SAM-dependent_MTases_sf"/>
</dbReference>
<sequence>MIENEAVPYRTGTVRDDVERALVAAGKQLDKLEVAELAMLEDYHTGGRLATAQLVELAGIDQSAKVLDAGTGIGGTARYVADRFGCEVTAVDLSDEYCDTARWLNGLVGLGERIDVQQADVTALPFDGKTYDVVFSQHVQMNVADKLALYREAVRVLKPGGRLVLWDLTVGEGAEPDYPLPWADTPARSYLATPAELRSSIEAAGLVVDHWRDLTADVGAMMRTIQSLPPSPLGLQAFVPDFRQRAKNLTEALVDGRLRAIQAVAKR</sequence>
<evidence type="ECO:0000313" key="4">
    <source>
        <dbReference type="Proteomes" id="UP000316298"/>
    </source>
</evidence>
<dbReference type="AlphaFoldDB" id="A0A542ETG4"/>
<dbReference type="InterPro" id="IPR050447">
    <property type="entry name" value="Erg6_SMT_methyltransf"/>
</dbReference>
<name>A0A542ETG4_9ACTN</name>
<organism evidence="3 4">
    <name type="scientific">Kribbella jejuensis</name>
    <dbReference type="NCBI Taxonomy" id="236068"/>
    <lineage>
        <taxon>Bacteria</taxon>
        <taxon>Bacillati</taxon>
        <taxon>Actinomycetota</taxon>
        <taxon>Actinomycetes</taxon>
        <taxon>Propionibacteriales</taxon>
        <taxon>Kribbellaceae</taxon>
        <taxon>Kribbella</taxon>
    </lineage>
</organism>
<dbReference type="InterPro" id="IPR013216">
    <property type="entry name" value="Methyltransf_11"/>
</dbReference>
<feature type="domain" description="Methyltransferase type 11" evidence="2">
    <location>
        <begin position="67"/>
        <end position="165"/>
    </location>
</feature>
<dbReference type="PANTHER" id="PTHR44068">
    <property type="entry name" value="ZGC:194242"/>
    <property type="match status" value="1"/>
</dbReference>
<gene>
    <name evidence="3" type="ORF">FB475_2805</name>
</gene>
<dbReference type="OrthoDB" id="9805171at2"/>
<keyword evidence="1" id="KW-0808">Transferase</keyword>
<keyword evidence="3" id="KW-0830">Ubiquinone</keyword>
<dbReference type="EMBL" id="VFMM01000001">
    <property type="protein sequence ID" value="TQJ18658.1"/>
    <property type="molecule type" value="Genomic_DNA"/>
</dbReference>
<dbReference type="Gene3D" id="3.40.50.150">
    <property type="entry name" value="Vaccinia Virus protein VP39"/>
    <property type="match status" value="1"/>
</dbReference>
<proteinExistence type="predicted"/>
<dbReference type="Pfam" id="PF08241">
    <property type="entry name" value="Methyltransf_11"/>
    <property type="match status" value="1"/>
</dbReference>
<dbReference type="GO" id="GO:0032259">
    <property type="term" value="P:methylation"/>
    <property type="evidence" value="ECO:0007669"/>
    <property type="project" value="UniProtKB-KW"/>
</dbReference>
<evidence type="ECO:0000313" key="3">
    <source>
        <dbReference type="EMBL" id="TQJ18658.1"/>
    </source>
</evidence>